<dbReference type="SUPFAM" id="SSF48024">
    <property type="entry name" value="N-terminal domain of DnaB helicase"/>
    <property type="match status" value="1"/>
</dbReference>
<dbReference type="EC" id="5.6.2.3" evidence="11 12"/>
<dbReference type="InterPro" id="IPR036185">
    <property type="entry name" value="DNA_heli_DnaB-like_N_sf"/>
</dbReference>
<dbReference type="NCBIfam" id="NF004384">
    <property type="entry name" value="PRK05748.1"/>
    <property type="match status" value="1"/>
</dbReference>
<dbReference type="RefSeq" id="WP_063167105.1">
    <property type="nucleotide sequence ID" value="NZ_CP014342.1"/>
</dbReference>
<keyword evidence="6 12" id="KW-0347">Helicase</keyword>
<evidence type="ECO:0000256" key="6">
    <source>
        <dbReference type="ARBA" id="ARBA00022806"/>
    </source>
</evidence>
<evidence type="ECO:0000256" key="11">
    <source>
        <dbReference type="NCBIfam" id="TIGR00665"/>
    </source>
</evidence>
<keyword evidence="4 12" id="KW-0547">Nucleotide-binding</keyword>
<comment type="catalytic activity">
    <reaction evidence="10 12">
        <text>ATP + H2O = ADP + phosphate + H(+)</text>
        <dbReference type="Rhea" id="RHEA:13065"/>
        <dbReference type="ChEBI" id="CHEBI:15377"/>
        <dbReference type="ChEBI" id="CHEBI:15378"/>
        <dbReference type="ChEBI" id="CHEBI:30616"/>
        <dbReference type="ChEBI" id="CHEBI:43474"/>
        <dbReference type="ChEBI" id="CHEBI:456216"/>
        <dbReference type="EC" id="5.6.2.3"/>
    </reaction>
</comment>
<dbReference type="PROSITE" id="PS51199">
    <property type="entry name" value="SF4_HELICASE"/>
    <property type="match status" value="1"/>
</dbReference>
<keyword evidence="3 12" id="KW-0235">DNA replication</keyword>
<comment type="function">
    <text evidence="12">The main replicative DNA helicase, it participates in initiation and elongation during chromosome replication. Travels ahead of the DNA replisome, separating dsDNA into templates for DNA synthesis. A processive ATP-dependent 5'-3' DNA helicase it has DNA-dependent ATPase activity.</text>
</comment>
<evidence type="ECO:0000256" key="1">
    <source>
        <dbReference type="ARBA" id="ARBA00008428"/>
    </source>
</evidence>
<evidence type="ECO:0000256" key="10">
    <source>
        <dbReference type="ARBA" id="ARBA00048954"/>
    </source>
</evidence>
<dbReference type="InterPro" id="IPR016136">
    <property type="entry name" value="DNA_helicase_N/primase_C"/>
</dbReference>
<evidence type="ECO:0000256" key="8">
    <source>
        <dbReference type="ARBA" id="ARBA00023125"/>
    </source>
</evidence>
<evidence type="ECO:0000256" key="9">
    <source>
        <dbReference type="ARBA" id="ARBA00023235"/>
    </source>
</evidence>
<dbReference type="CDD" id="cd00984">
    <property type="entry name" value="DnaB_C"/>
    <property type="match status" value="1"/>
</dbReference>
<keyword evidence="5 12" id="KW-0378">Hydrolase</keyword>
<evidence type="ECO:0000259" key="13">
    <source>
        <dbReference type="PROSITE" id="PS51199"/>
    </source>
</evidence>
<dbReference type="PANTHER" id="PTHR30153">
    <property type="entry name" value="REPLICATIVE DNA HELICASE DNAB"/>
    <property type="match status" value="1"/>
</dbReference>
<dbReference type="Pfam" id="PF00772">
    <property type="entry name" value="DnaB"/>
    <property type="match status" value="1"/>
</dbReference>
<feature type="domain" description="SF4 helicase" evidence="13">
    <location>
        <begin position="179"/>
        <end position="445"/>
    </location>
</feature>
<keyword evidence="7 12" id="KW-0067">ATP-binding</keyword>
<dbReference type="Pfam" id="PF03796">
    <property type="entry name" value="DnaB_C"/>
    <property type="match status" value="1"/>
</dbReference>
<name>A0ABN4NPT4_9BACL</name>
<dbReference type="Proteomes" id="UP000076226">
    <property type="component" value="Chromosome"/>
</dbReference>
<evidence type="ECO:0000256" key="5">
    <source>
        <dbReference type="ARBA" id="ARBA00022801"/>
    </source>
</evidence>
<protein>
    <recommendedName>
        <fullName evidence="11 12">Replicative DNA helicase</fullName>
        <ecNumber evidence="11 12">5.6.2.3</ecNumber>
    </recommendedName>
</protein>
<dbReference type="NCBIfam" id="TIGR00665">
    <property type="entry name" value="DnaB"/>
    <property type="match status" value="1"/>
</dbReference>
<dbReference type="SUPFAM" id="SSF52540">
    <property type="entry name" value="P-loop containing nucleoside triphosphate hydrolases"/>
    <property type="match status" value="1"/>
</dbReference>
<keyword evidence="8 12" id="KW-0238">DNA-binding</keyword>
<dbReference type="InterPro" id="IPR027417">
    <property type="entry name" value="P-loop_NTPase"/>
</dbReference>
<dbReference type="InterPro" id="IPR007694">
    <property type="entry name" value="DNA_helicase_DnaB-like_C"/>
</dbReference>
<dbReference type="GO" id="GO:0004386">
    <property type="term" value="F:helicase activity"/>
    <property type="evidence" value="ECO:0007669"/>
    <property type="project" value="UniProtKB-KW"/>
</dbReference>
<reference evidence="14 15" key="1">
    <citation type="submission" date="2016-02" db="EMBL/GenBank/DDBJ databases">
        <title>Complete genome sequence of Geobacillus subterraneus KCTC 3922T.</title>
        <authorList>
            <person name="Lee D.-W."/>
            <person name="Lee Y.-J."/>
            <person name="Lee S.-J."/>
            <person name="Park G.-S."/>
            <person name="Lee S.-J."/>
            <person name="Shin J.-H."/>
        </authorList>
    </citation>
    <scope>NUCLEOTIDE SEQUENCE [LARGE SCALE GENOMIC DNA]</scope>
    <source>
        <strain evidence="14 15">KCTC 3922</strain>
    </source>
</reference>
<dbReference type="Gene3D" id="1.10.860.10">
    <property type="entry name" value="DNAb Helicase, Chain A"/>
    <property type="match status" value="1"/>
</dbReference>
<evidence type="ECO:0000256" key="12">
    <source>
        <dbReference type="RuleBase" id="RU362085"/>
    </source>
</evidence>
<keyword evidence="15" id="KW-1185">Reference proteome</keyword>
<dbReference type="InterPro" id="IPR007692">
    <property type="entry name" value="DNA_helicase_DnaB"/>
</dbReference>
<dbReference type="Gene3D" id="3.40.50.300">
    <property type="entry name" value="P-loop containing nucleotide triphosphate hydrolases"/>
    <property type="match status" value="1"/>
</dbReference>
<comment type="similarity">
    <text evidence="1 12">Belongs to the helicase family. DnaB subfamily.</text>
</comment>
<accession>A0ABN4NPT4</accession>
<proteinExistence type="inferred from homology"/>
<evidence type="ECO:0000256" key="7">
    <source>
        <dbReference type="ARBA" id="ARBA00022840"/>
    </source>
</evidence>
<dbReference type="EMBL" id="CP014342">
    <property type="protein sequence ID" value="AMX84966.1"/>
    <property type="molecule type" value="Genomic_DNA"/>
</dbReference>
<evidence type="ECO:0000256" key="3">
    <source>
        <dbReference type="ARBA" id="ARBA00022705"/>
    </source>
</evidence>
<organism evidence="14 15">
    <name type="scientific">Geobacillus subterraneus</name>
    <dbReference type="NCBI Taxonomy" id="129338"/>
    <lineage>
        <taxon>Bacteria</taxon>
        <taxon>Bacillati</taxon>
        <taxon>Bacillota</taxon>
        <taxon>Bacilli</taxon>
        <taxon>Bacillales</taxon>
        <taxon>Anoxybacillaceae</taxon>
        <taxon>Geobacillus</taxon>
    </lineage>
</organism>
<keyword evidence="9" id="KW-0413">Isomerase</keyword>
<evidence type="ECO:0000256" key="4">
    <source>
        <dbReference type="ARBA" id="ARBA00022741"/>
    </source>
</evidence>
<dbReference type="PANTHER" id="PTHR30153:SF2">
    <property type="entry name" value="REPLICATIVE DNA HELICASE"/>
    <property type="match status" value="1"/>
</dbReference>
<evidence type="ECO:0000313" key="15">
    <source>
        <dbReference type="Proteomes" id="UP000076226"/>
    </source>
</evidence>
<evidence type="ECO:0000256" key="2">
    <source>
        <dbReference type="ARBA" id="ARBA00022515"/>
    </source>
</evidence>
<dbReference type="InterPro" id="IPR007693">
    <property type="entry name" value="DNA_helicase_DnaB-like_N"/>
</dbReference>
<evidence type="ECO:0000313" key="14">
    <source>
        <dbReference type="EMBL" id="AMX84966.1"/>
    </source>
</evidence>
<keyword evidence="2 12" id="KW-0639">Primosome</keyword>
<gene>
    <name evidence="14" type="ORF">GS3922_15875</name>
</gene>
<sequence>MSELFSERIPPQSIEAEQAVLGAVFLDPTALTLASEMLIPEDFYRAAHQKIFHAMLRVADKGEPVDLVTVTAELAASEQLEEIGGVSYLSELADAVPTAANVEYYARIVEEKSVLRRLIRTATSIAQDGYTREDEIDLLLDEAERKIMEVSQRKHSGAFKNIKDILVQTYDNIEMLHNRSGEITGIPTGFTELDRMTSGFQRSDLIIVAARPSVGKTAFALNIAQNVATKTNENVAIFSLEMSAQQLVMRMLCAEGNINAQNLRTGKLTPEDWGKLTMAMGSLSNAGIYIDDTPSIRVSDIRAKCRRLKQESGLGMIVIDYLQLIQGSGRSKENRQQEVSEISRSLKALARELEVPVIALSQLSRSVEQRQDKRPMMSDIRESGSIEQDADIVAFLYRDDYYNKDSENKNIIEIIIAKQRNGPVGTVQLAFIKEYNKFVNLERRFDEAHIPPGA</sequence>